<keyword evidence="5" id="KW-0539">Nucleus</keyword>
<evidence type="ECO:0000313" key="11">
    <source>
        <dbReference type="Proteomes" id="UP000198287"/>
    </source>
</evidence>
<dbReference type="OrthoDB" id="8297494at2759"/>
<dbReference type="PANTHER" id="PTHR46481">
    <property type="entry name" value="ZINC FINGER BED DOMAIN-CONTAINING PROTEIN 4"/>
    <property type="match status" value="1"/>
</dbReference>
<reference evidence="10 11" key="1">
    <citation type="submission" date="2015-12" db="EMBL/GenBank/DDBJ databases">
        <title>The genome of Folsomia candida.</title>
        <authorList>
            <person name="Faddeeva A."/>
            <person name="Derks M.F."/>
            <person name="Anvar Y."/>
            <person name="Smit S."/>
            <person name="Van Straalen N."/>
            <person name="Roelofs D."/>
        </authorList>
    </citation>
    <scope>NUCLEOTIDE SEQUENCE [LARGE SCALE GENOMIC DNA]</scope>
    <source>
        <strain evidence="10 11">VU population</strain>
        <tissue evidence="10">Whole body</tissue>
    </source>
</reference>
<keyword evidence="4" id="KW-0862">Zinc</keyword>
<evidence type="ECO:0000256" key="6">
    <source>
        <dbReference type="SAM" id="Coils"/>
    </source>
</evidence>
<keyword evidence="8" id="KW-1133">Transmembrane helix</keyword>
<name>A0A226CZF9_FOLCA</name>
<keyword evidence="2" id="KW-0479">Metal-binding</keyword>
<keyword evidence="6" id="KW-0175">Coiled coil</keyword>
<dbReference type="SMART" id="SM00614">
    <property type="entry name" value="ZnF_BED"/>
    <property type="match status" value="2"/>
</dbReference>
<evidence type="ECO:0000256" key="2">
    <source>
        <dbReference type="ARBA" id="ARBA00022723"/>
    </source>
</evidence>
<dbReference type="Proteomes" id="UP000198287">
    <property type="component" value="Unassembled WGS sequence"/>
</dbReference>
<feature type="domain" description="HAT C-terminal dimerisation" evidence="9">
    <location>
        <begin position="589"/>
        <end position="652"/>
    </location>
</feature>
<gene>
    <name evidence="10" type="ORF">Fcan01_26517</name>
</gene>
<dbReference type="Gene3D" id="1.10.10.1070">
    <property type="entry name" value="Zinc finger, BED domain-containing"/>
    <property type="match status" value="2"/>
</dbReference>
<feature type="domain" description="HAT C-terminal dimerisation" evidence="9">
    <location>
        <begin position="1543"/>
        <end position="1606"/>
    </location>
</feature>
<dbReference type="GO" id="GO:0008270">
    <property type="term" value="F:zinc ion binding"/>
    <property type="evidence" value="ECO:0007669"/>
    <property type="project" value="UniProtKB-KW"/>
</dbReference>
<accession>A0A226CZF9</accession>
<evidence type="ECO:0000313" key="10">
    <source>
        <dbReference type="EMBL" id="OXA38695.1"/>
    </source>
</evidence>
<comment type="caution">
    <text evidence="10">The sequence shown here is derived from an EMBL/GenBank/DDBJ whole genome shotgun (WGS) entry which is preliminary data.</text>
</comment>
<feature type="transmembrane region" description="Helical" evidence="8">
    <location>
        <begin position="1987"/>
        <end position="2018"/>
    </location>
</feature>
<dbReference type="Pfam" id="PF05699">
    <property type="entry name" value="Dimer_Tnp_hAT"/>
    <property type="match status" value="2"/>
</dbReference>
<dbReference type="GO" id="GO:0046983">
    <property type="term" value="F:protein dimerization activity"/>
    <property type="evidence" value="ECO:0007669"/>
    <property type="project" value="InterPro"/>
</dbReference>
<feature type="transmembrane region" description="Helical" evidence="8">
    <location>
        <begin position="2069"/>
        <end position="2089"/>
    </location>
</feature>
<dbReference type="SUPFAM" id="SSF53098">
    <property type="entry name" value="Ribonuclease H-like"/>
    <property type="match status" value="2"/>
</dbReference>
<comment type="subcellular location">
    <subcellularLocation>
        <location evidence="1">Nucleus</location>
    </subcellularLocation>
</comment>
<keyword evidence="3" id="KW-0863">Zinc-finger</keyword>
<evidence type="ECO:0000256" key="3">
    <source>
        <dbReference type="ARBA" id="ARBA00022771"/>
    </source>
</evidence>
<evidence type="ECO:0000256" key="8">
    <source>
        <dbReference type="SAM" id="Phobius"/>
    </source>
</evidence>
<feature type="region of interest" description="Disordered" evidence="7">
    <location>
        <begin position="1"/>
        <end position="39"/>
    </location>
</feature>
<feature type="region of interest" description="Disordered" evidence="7">
    <location>
        <begin position="968"/>
        <end position="992"/>
    </location>
</feature>
<feature type="transmembrane region" description="Helical" evidence="8">
    <location>
        <begin position="1890"/>
        <end position="1910"/>
    </location>
</feature>
<evidence type="ECO:0000259" key="9">
    <source>
        <dbReference type="Pfam" id="PF05699"/>
    </source>
</evidence>
<evidence type="ECO:0000256" key="1">
    <source>
        <dbReference type="ARBA" id="ARBA00004123"/>
    </source>
</evidence>
<dbReference type="InterPro" id="IPR052035">
    <property type="entry name" value="ZnF_BED_domain_contain"/>
</dbReference>
<organism evidence="10 11">
    <name type="scientific">Folsomia candida</name>
    <name type="common">Springtail</name>
    <dbReference type="NCBI Taxonomy" id="158441"/>
    <lineage>
        <taxon>Eukaryota</taxon>
        <taxon>Metazoa</taxon>
        <taxon>Ecdysozoa</taxon>
        <taxon>Arthropoda</taxon>
        <taxon>Hexapoda</taxon>
        <taxon>Collembola</taxon>
        <taxon>Entomobryomorpha</taxon>
        <taxon>Isotomoidea</taxon>
        <taxon>Isotomidae</taxon>
        <taxon>Proisotominae</taxon>
        <taxon>Folsomia</taxon>
    </lineage>
</organism>
<dbReference type="InterPro" id="IPR012337">
    <property type="entry name" value="RNaseH-like_sf"/>
</dbReference>
<dbReference type="PANTHER" id="PTHR46481:SF10">
    <property type="entry name" value="ZINC FINGER BED DOMAIN-CONTAINING PROTEIN 39"/>
    <property type="match status" value="1"/>
</dbReference>
<evidence type="ECO:0000256" key="5">
    <source>
        <dbReference type="ARBA" id="ARBA00023242"/>
    </source>
</evidence>
<dbReference type="InterPro" id="IPR008906">
    <property type="entry name" value="HATC_C_dom"/>
</dbReference>
<feature type="transmembrane region" description="Helical" evidence="8">
    <location>
        <begin position="2101"/>
        <end position="2125"/>
    </location>
</feature>
<feature type="transmembrane region" description="Helical" evidence="8">
    <location>
        <begin position="1945"/>
        <end position="1967"/>
    </location>
</feature>
<keyword evidence="8" id="KW-0472">Membrane</keyword>
<dbReference type="EMBL" id="LNIX01000044">
    <property type="protein sequence ID" value="OXA38695.1"/>
    <property type="molecule type" value="Genomic_DNA"/>
</dbReference>
<protein>
    <submittedName>
        <fullName evidence="10">Putative AC transposase</fullName>
    </submittedName>
</protein>
<keyword evidence="11" id="KW-1185">Reference proteome</keyword>
<sequence>MSEPEKEEVIFKNSGSQDQLLDPTRAETPSCTDSSKDVDSSQITKTVLERMYRDGSSRITFAENNTTRTSPVWNKFKIAFFDDKPLQYVKCNKCSRFYGWKKQDGTSTLSNHSKTCDGSMKTVPNKTPLIISKLLQQPPKSAIEDLNKEITIGLAMDIRPLATIDGDGFKRISQALINFGSKYEALLTGDYFSVTFDMWSDAYRQRPFISITLHYIDDNFKIQHPLICVKQFIIDDDVGAKKSTQNIRIFLKKSLSEYFLADRLENIFSNMSSVTDGGSNCVAVFPQRYSCKCHDLNLVLEWTFEKEDEKQNAMMKLEAKKADLQSKIKELENLPAKNKEREKLEHQFEDLVIPKKKEFILSNSCPIIKSSLVSVKQLVTYFKQTGLNKHLKQSLKQDVTTRWNSHLIMLESYQKSREEVQQILCKNNQLNKIQNIDDNLVDQLVEVLKIFRECTESLSSDKHPTIHLVAQWRNILYTQMRANDDDLQEIKNVKIQLVICLDEYFQLKDLHLGAAMLDPRCRSLRFVSDDQRGIAKTFISSLFDVIRNETLIEPEITNQTPSQAKRSRFADLQDTEIEVNTMSFDIEFQRYLAIPISTEEDFDLLTFWRQSTQLPVLRKVAARILGIPASQTSDERTFSTTGLTITNRRAALSGSTFRQQNPQQQLKNMSKYMEKKENLSSVLSESGAFPMPDKMLDKLVEVEHLFYVFDEPIAIVDVDDIGKSCIAVKNDFAELLHVTQDLYCYYVQVTQNLNGLPASSYHIPPLAEQNILKARVDICITNDICILQNNVQQILSKLSQVVIFKSLYNSSVLDPESIKKVNADLEDIDNRIPYLSRLCISDANHLKAEYLRIRNRILELERKSSVQNTSKEIKKGLEGIGLELKQEIIELNEIKDPVEFLHYIIEKYPPRKSIKGFTLGHTIGIRDLNKTFYRKLLLLYHPDKQDDCDERWKIMSEPEKEEVIFKNSGSQDQLLDPTRAETPSCTDSSKDVDSSQITKTVLERMYRDGSSRITFAENNTTRTSPVWNKFKIAFFDDKPLQYVKCNKCSRFYGWKKQDGTSTLSNHSKTCDGSMKTVPNKTPLIISKLLQQPPKSAIEDLNKEITIGLAMDIRPLATIDGDGFKRISQALINFGSKYEALLTGDYFSVTFDMWSDAYRQRPFISITLHYIDDNFKIQHPLICVKQFIIDDDVGAKKSTQNIRIFLKKSLSEYFLADRLENIFSNMSSVTDGGSNCVAVFPQRYSCKCHDLNLVLEWTFEKEDEKQNAMMKLEAKKADLQSKIKELENLPAKNKEREKLEHQFEDLVIPKKKEFILSNSCPIIKSSLVSVKQLVTYFKQTGLNKHLKQSLKQDVTTRWNSHLIMLESYQKSREEVQQILCKNNQLNKIQNIDDNLVDQLVEVLKIFRECTESLSSDKHPTIHLVAQWRNILYTQMRANDDDLQEIKNVKIQLVICLDEYFQLKDLHLGAAMLDPRCRSLRFVSDDQRGIAKTFISSLFDVIRNETLIEPEITNQTPSQAKRSRFADLQDTEIEVNTMSFDIEFQRYLAIPISTEEDFDLLTFWRQSTQLPVLRKVAARILGIPASQTSDERTFSTTGLTITNRRAALSGSTFRQQNPQQQLKNMSKYMEKKENLSSVLSESGAFPMPDKMLDKLVEVEHLFYVFDEPIAIVDVDDIGKSCIAVKNDFAELLHVTQDLYCYYVQVTQNLNGLPASSYHIPPLAEQNILKARVDICITNDICILQNNVQQILSKLSQVVIFKSLYNSSVLDPESIKKVNADLEDIDNRIPYLSRLCISDANHLKAEYLRIRNRILELERKSSVQNTSKEIKKGLEGIGLELKQEIIELNEIKDPVEFLHYIIEKYPPRKSIKGFTLGHTIGFASMPLATKIQGFVFCLIFLIIMGSSWAWNVLDKAQIQMINTCLDFEEKVRKEENVKPSKQAKAMLIFLHMLKHSYYLNPLAILGMILFDPCTPPFLLSMTPSCSSIRWNGLVILIPLFETYICSCFFCIGTTGIVYNFFAGISSLLNYFQMLDRKILETATTTGHESCVQRYRMIQLIEKIMNAFLMEKVAPSLVCGMPLLQIVLQYVTITMCGEISMPVFLMFPMTMVNAIVNNILIFTLASWVLNSSVRSLKKLEMRILQNTKRSVIRKQLGSCGKLKIKFGSNFIDSGTPLVIQDFCLNQTMSLILIREGKQV</sequence>
<proteinExistence type="predicted"/>
<keyword evidence="8" id="KW-0812">Transmembrane</keyword>
<feature type="coiled-coil region" evidence="6">
    <location>
        <begin position="307"/>
        <end position="334"/>
    </location>
</feature>
<evidence type="ECO:0000256" key="4">
    <source>
        <dbReference type="ARBA" id="ARBA00022833"/>
    </source>
</evidence>
<feature type="coiled-coil region" evidence="6">
    <location>
        <begin position="1261"/>
        <end position="1288"/>
    </location>
</feature>
<evidence type="ECO:0000256" key="7">
    <source>
        <dbReference type="SAM" id="MobiDB-lite"/>
    </source>
</evidence>
<dbReference type="GO" id="GO:0005634">
    <property type="term" value="C:nucleus"/>
    <property type="evidence" value="ECO:0007669"/>
    <property type="project" value="UniProtKB-SubCell"/>
</dbReference>